<evidence type="ECO:0000313" key="3">
    <source>
        <dbReference type="Proteomes" id="UP000299102"/>
    </source>
</evidence>
<keyword evidence="1" id="KW-0732">Signal</keyword>
<gene>
    <name evidence="2" type="ORF">EVAR_88694_1</name>
</gene>
<dbReference type="EMBL" id="BGZK01001046">
    <property type="protein sequence ID" value="GBP69607.1"/>
    <property type="molecule type" value="Genomic_DNA"/>
</dbReference>
<evidence type="ECO:0000313" key="2">
    <source>
        <dbReference type="EMBL" id="GBP69607.1"/>
    </source>
</evidence>
<accession>A0A4C1Y4Z7</accession>
<feature type="signal peptide" evidence="1">
    <location>
        <begin position="1"/>
        <end position="34"/>
    </location>
</feature>
<keyword evidence="3" id="KW-1185">Reference proteome</keyword>
<evidence type="ECO:0000256" key="1">
    <source>
        <dbReference type="SAM" id="SignalP"/>
    </source>
</evidence>
<protein>
    <submittedName>
        <fullName evidence="2">Uncharacterized protein</fullName>
    </submittedName>
</protein>
<dbReference type="AlphaFoldDB" id="A0A4C1Y4Z7"/>
<reference evidence="2 3" key="1">
    <citation type="journal article" date="2019" name="Commun. Biol.">
        <title>The bagworm genome reveals a unique fibroin gene that provides high tensile strength.</title>
        <authorList>
            <person name="Kono N."/>
            <person name="Nakamura H."/>
            <person name="Ohtoshi R."/>
            <person name="Tomita M."/>
            <person name="Numata K."/>
            <person name="Arakawa K."/>
        </authorList>
    </citation>
    <scope>NUCLEOTIDE SEQUENCE [LARGE SCALE GENOMIC DNA]</scope>
</reference>
<feature type="chain" id="PRO_5020024248" evidence="1">
    <location>
        <begin position="35"/>
        <end position="123"/>
    </location>
</feature>
<dbReference type="Proteomes" id="UP000299102">
    <property type="component" value="Unassembled WGS sequence"/>
</dbReference>
<name>A0A4C1Y4Z7_EUMVA</name>
<comment type="caution">
    <text evidence="2">The sequence shown here is derived from an EMBL/GenBank/DDBJ whole genome shotgun (WGS) entry which is preliminary data.</text>
</comment>
<organism evidence="2 3">
    <name type="scientific">Eumeta variegata</name>
    <name type="common">Bagworm moth</name>
    <name type="synonym">Eumeta japonica</name>
    <dbReference type="NCBI Taxonomy" id="151549"/>
    <lineage>
        <taxon>Eukaryota</taxon>
        <taxon>Metazoa</taxon>
        <taxon>Ecdysozoa</taxon>
        <taxon>Arthropoda</taxon>
        <taxon>Hexapoda</taxon>
        <taxon>Insecta</taxon>
        <taxon>Pterygota</taxon>
        <taxon>Neoptera</taxon>
        <taxon>Endopterygota</taxon>
        <taxon>Lepidoptera</taxon>
        <taxon>Glossata</taxon>
        <taxon>Ditrysia</taxon>
        <taxon>Tineoidea</taxon>
        <taxon>Psychidae</taxon>
        <taxon>Oiketicinae</taxon>
        <taxon>Eumeta</taxon>
    </lineage>
</organism>
<sequence>MYLNQATILPRSVVCFRWFLRKIYLCLLFRSAVARVKSGATEGRGPAYNLSIALVSRGLMLEVWTLTAGVFPPRPSVVGGAGRPARRAFGNTASAWAVAAGYGYVVTRAMALLRFRYLAAFTQ</sequence>
<proteinExistence type="predicted"/>